<feature type="chain" id="PRO_5022674859" evidence="7">
    <location>
        <begin position="24"/>
        <end position="1310"/>
    </location>
</feature>
<name>A0A5C5Y968_9PLAN</name>
<feature type="domain" description="NolW-like" evidence="9">
    <location>
        <begin position="578"/>
        <end position="661"/>
    </location>
</feature>
<evidence type="ECO:0000256" key="4">
    <source>
        <dbReference type="RuleBase" id="RU004003"/>
    </source>
</evidence>
<feature type="signal peptide" evidence="7">
    <location>
        <begin position="1"/>
        <end position="23"/>
    </location>
</feature>
<dbReference type="InterPro" id="IPR038591">
    <property type="entry name" value="NolW-like_sf"/>
</dbReference>
<comment type="caution">
    <text evidence="10">The sequence shown here is derived from an EMBL/GenBank/DDBJ whole genome shotgun (WGS) entry which is preliminary data.</text>
</comment>
<comment type="similarity">
    <text evidence="4">Belongs to the bacterial secretin family.</text>
</comment>
<dbReference type="EMBL" id="SJPL01000001">
    <property type="protein sequence ID" value="TWT69912.1"/>
    <property type="molecule type" value="Genomic_DNA"/>
</dbReference>
<evidence type="ECO:0000313" key="10">
    <source>
        <dbReference type="EMBL" id="TWT69912.1"/>
    </source>
</evidence>
<keyword evidence="5" id="KW-0813">Transport</keyword>
<dbReference type="PANTHER" id="PTHR30332">
    <property type="entry name" value="PROBABLE GENERAL SECRETION PATHWAY PROTEIN D"/>
    <property type="match status" value="1"/>
</dbReference>
<dbReference type="Proteomes" id="UP000317238">
    <property type="component" value="Unassembled WGS sequence"/>
</dbReference>
<organism evidence="10 11">
    <name type="scientific">Crateriforma conspicua</name>
    <dbReference type="NCBI Taxonomy" id="2527996"/>
    <lineage>
        <taxon>Bacteria</taxon>
        <taxon>Pseudomonadati</taxon>
        <taxon>Planctomycetota</taxon>
        <taxon>Planctomycetia</taxon>
        <taxon>Planctomycetales</taxon>
        <taxon>Planctomycetaceae</taxon>
        <taxon>Crateriforma</taxon>
    </lineage>
</organism>
<gene>
    <name evidence="10" type="primary">pulD</name>
    <name evidence="10" type="ORF">Pan14r_22090</name>
</gene>
<feature type="domain" description="Type II/III secretion system secretin-like" evidence="8">
    <location>
        <begin position="858"/>
        <end position="1027"/>
    </location>
</feature>
<evidence type="ECO:0000256" key="7">
    <source>
        <dbReference type="SAM" id="SignalP"/>
    </source>
</evidence>
<evidence type="ECO:0000313" key="11">
    <source>
        <dbReference type="Proteomes" id="UP000317238"/>
    </source>
</evidence>
<keyword evidence="2 7" id="KW-0732">Signal</keyword>
<evidence type="ECO:0000259" key="8">
    <source>
        <dbReference type="Pfam" id="PF00263"/>
    </source>
</evidence>
<reference evidence="10 11" key="1">
    <citation type="submission" date="2019-02" db="EMBL/GenBank/DDBJ databases">
        <title>Deep-cultivation of Planctomycetes and their phenomic and genomic characterization uncovers novel biology.</title>
        <authorList>
            <person name="Wiegand S."/>
            <person name="Jogler M."/>
            <person name="Boedeker C."/>
            <person name="Pinto D."/>
            <person name="Vollmers J."/>
            <person name="Rivas-Marin E."/>
            <person name="Kohn T."/>
            <person name="Peeters S.H."/>
            <person name="Heuer A."/>
            <person name="Rast P."/>
            <person name="Oberbeckmann S."/>
            <person name="Bunk B."/>
            <person name="Jeske O."/>
            <person name="Meyerdierks A."/>
            <person name="Storesund J.E."/>
            <person name="Kallscheuer N."/>
            <person name="Luecker S."/>
            <person name="Lage O.M."/>
            <person name="Pohl T."/>
            <person name="Merkel B.J."/>
            <person name="Hornburger P."/>
            <person name="Mueller R.-W."/>
            <person name="Bruemmer F."/>
            <person name="Labrenz M."/>
            <person name="Spormann A.M."/>
            <person name="Op Den Camp H."/>
            <person name="Overmann J."/>
            <person name="Amann R."/>
            <person name="Jetten M.S.M."/>
            <person name="Mascher T."/>
            <person name="Medema M.H."/>
            <person name="Devos D.P."/>
            <person name="Kaster A.-K."/>
            <person name="Ovreas L."/>
            <person name="Rohde M."/>
            <person name="Galperin M.Y."/>
            <person name="Jogler C."/>
        </authorList>
    </citation>
    <scope>NUCLEOTIDE SEQUENCE [LARGE SCALE GENOMIC DNA]</scope>
    <source>
        <strain evidence="10 11">Pan14r</strain>
    </source>
</reference>
<dbReference type="Pfam" id="PF03958">
    <property type="entry name" value="Secretin_N"/>
    <property type="match status" value="5"/>
</dbReference>
<comment type="subcellular location">
    <subcellularLocation>
        <location evidence="5">Cell outer membrane</location>
    </subcellularLocation>
    <subcellularLocation>
        <location evidence="1">Membrane</location>
    </subcellularLocation>
</comment>
<feature type="domain" description="NolW-like" evidence="9">
    <location>
        <begin position="329"/>
        <end position="395"/>
    </location>
</feature>
<evidence type="ECO:0000256" key="3">
    <source>
        <dbReference type="ARBA" id="ARBA00023136"/>
    </source>
</evidence>
<protein>
    <submittedName>
        <fullName evidence="10">Type II secretion system protein D</fullName>
    </submittedName>
</protein>
<evidence type="ECO:0000259" key="9">
    <source>
        <dbReference type="Pfam" id="PF03958"/>
    </source>
</evidence>
<dbReference type="InterPro" id="IPR050810">
    <property type="entry name" value="Bact_Secretion_Sys_Channel"/>
</dbReference>
<sequence length="1310" mass="140403" precursor="true">MRRSFTRACAAALLMAQTGWVAAQYPNPVPVSQTAGQAAADAPQLKKLRVPGSAARQIATTMSLRYRDVPGISIQPDPQNNQVVVLAPAREHGRIASEVRKLVTSAVQPASAQTEGPLKVQLTAVTWREFEDAIAQVIPEGTPVTTSRNGERAAFQLTSAPLTGTTVQVDRRLNTVTVIAPQPAVQGWQEMIDAIDGGIRSSGDVMQLVRLQNADPAPIQRAIRLLREVESNQAEAMAAIPAPAGRLAQVPLQNAMFQAPAPQNGAGDAGEPPANEDDIGAQGVAGDTELQFIPELGMIIIKGAKKDVQRVREIISEIERQSELTRPEVEVVRLEHADANAVEALLQQLYEDVLSTRQGEVSITSLDTPNALLLIGRQEAIASLMDLIQKIDQPINENDRLRVFRLQHASAVDAEETIRGFFTEQPGSSDDPRPGLGIRVRISADYRTNSLIVSASQRDLAEVTRLINELDVQQIAAQSEIRTFTLRNTLAEDLADTLNEIIAPGEGDEASTPSTTLSIVKLGSEGSEQLDSGVLVGAVVTADTNTNTIIVKAPSTSMPLIGELIRQLDRPADVESLVKVFTLENGDATNLTTALQSLFGDDAATSGTSVGAGNLADSTASESSLTPLRFSAEIRTNSIVASGSAEDLEVVESILLRLDSEGFAERITEVIWLRHQDATQMAEALQQYVSSRSQSQNQYTQFQQGGLGPFDMLDRDLIVVPEDRTNSLIISVAPRLYPDIRRLVDRLDRRPPMIMVKTVIAEVRLNDRFEIGGELGLQDSLLFDRDIAGGATGVPPYSDNGYNFNGTNLPNINNVFPNTLASRGVTTFGVGTSSADAGVGGFVLNAASESVNMLFRTLQTAGRLQIISRPQITTADNTEALIQVGQDVARPQDVVVTNNNTAIGVEDVSVGLILRIFPRVGSDGQIYMEIDAERSAINNTDPGQVIGNFDGAPVVVPPIDITRAQSTLTAYSGQTVIFGGLIQKTRENVTRRVPYLSNIPLLGYMFKYDEETEARSELLLVMTPMLINGEEDLEYIKQTESSRMSWCLADVVEAHGDVGLSHGYGLWGPAVGPTIYPDMTPTIDGVMQEQIISQQVVDGNATGEACVQEGAIIQSQPVELNDGMMIQPQPYQPPAGAEIPFESTIPADAPIMTAPSAMQAPTQPRAPQRIHSPENIQPPVTMTPASPVSHRMPTSGVQPSPAMMQSGSAGQSGNVGGFQLPSSGRAAANPEPVVAPIPTDAMRQASWNSQSSWSSPAPAGTTPQATQSGKVIRLGQGATENSVNASDTTGQEPAKPKRRFPKVSPLSWLR</sequence>
<dbReference type="Pfam" id="PF00263">
    <property type="entry name" value="Secretin"/>
    <property type="match status" value="1"/>
</dbReference>
<feature type="compositionally biased region" description="Polar residues" evidence="6">
    <location>
        <begin position="1174"/>
        <end position="1186"/>
    </location>
</feature>
<feature type="domain" description="NolW-like" evidence="9">
    <location>
        <begin position="402"/>
        <end position="474"/>
    </location>
</feature>
<dbReference type="Gene3D" id="3.30.1370.120">
    <property type="match status" value="5"/>
</dbReference>
<feature type="compositionally biased region" description="Polar residues" evidence="6">
    <location>
        <begin position="1278"/>
        <end position="1291"/>
    </location>
</feature>
<dbReference type="InterPro" id="IPR004846">
    <property type="entry name" value="T2SS/T3SS_dom"/>
</dbReference>
<dbReference type="GO" id="GO:0009279">
    <property type="term" value="C:cell outer membrane"/>
    <property type="evidence" value="ECO:0007669"/>
    <property type="project" value="UniProtKB-SubCell"/>
</dbReference>
<accession>A0A5C5Y968</accession>
<dbReference type="PRINTS" id="PR00811">
    <property type="entry name" value="BCTERIALGSPD"/>
</dbReference>
<dbReference type="PANTHER" id="PTHR30332:SF24">
    <property type="entry name" value="SECRETIN GSPD-RELATED"/>
    <property type="match status" value="1"/>
</dbReference>
<dbReference type="GO" id="GO:0015627">
    <property type="term" value="C:type II protein secretion system complex"/>
    <property type="evidence" value="ECO:0007669"/>
    <property type="project" value="TreeGrafter"/>
</dbReference>
<evidence type="ECO:0000256" key="5">
    <source>
        <dbReference type="RuleBase" id="RU004004"/>
    </source>
</evidence>
<evidence type="ECO:0000256" key="6">
    <source>
        <dbReference type="SAM" id="MobiDB-lite"/>
    </source>
</evidence>
<feature type="compositionally biased region" description="Low complexity" evidence="6">
    <location>
        <begin position="1244"/>
        <end position="1258"/>
    </location>
</feature>
<feature type="domain" description="NolW-like" evidence="9">
    <location>
        <begin position="668"/>
        <end position="752"/>
    </location>
</feature>
<keyword evidence="11" id="KW-1185">Reference proteome</keyword>
<feature type="region of interest" description="Disordered" evidence="6">
    <location>
        <begin position="1157"/>
        <end position="1310"/>
    </location>
</feature>
<evidence type="ECO:0000256" key="1">
    <source>
        <dbReference type="ARBA" id="ARBA00004370"/>
    </source>
</evidence>
<dbReference type="RefSeq" id="WP_146439097.1">
    <property type="nucleotide sequence ID" value="NZ_SJPL01000001.1"/>
</dbReference>
<dbReference type="InterPro" id="IPR005644">
    <property type="entry name" value="NolW-like"/>
</dbReference>
<keyword evidence="3" id="KW-0472">Membrane</keyword>
<dbReference type="InterPro" id="IPR001775">
    <property type="entry name" value="GspD/PilQ"/>
</dbReference>
<dbReference type="GO" id="GO:0009306">
    <property type="term" value="P:protein secretion"/>
    <property type="evidence" value="ECO:0007669"/>
    <property type="project" value="InterPro"/>
</dbReference>
<evidence type="ECO:0000256" key="2">
    <source>
        <dbReference type="ARBA" id="ARBA00022729"/>
    </source>
</evidence>
<feature type="domain" description="NolW-like" evidence="9">
    <location>
        <begin position="482"/>
        <end position="573"/>
    </location>
</feature>
<feature type="compositionally biased region" description="Polar residues" evidence="6">
    <location>
        <begin position="1195"/>
        <end position="1212"/>
    </location>
</feature>
<proteinExistence type="inferred from homology"/>
<dbReference type="OrthoDB" id="9779724at2"/>